<dbReference type="Gene3D" id="2.30.120.10">
    <property type="match status" value="1"/>
</dbReference>
<comment type="similarity">
    <text evidence="2">Belongs to the peptidase S45 family.</text>
</comment>
<keyword evidence="4" id="KW-0378">Hydrolase</keyword>
<keyword evidence="5" id="KW-0865">Zymogen</keyword>
<evidence type="ECO:0000256" key="1">
    <source>
        <dbReference type="ARBA" id="ARBA00004418"/>
    </source>
</evidence>
<dbReference type="Proteomes" id="UP000184497">
    <property type="component" value="Unassembled WGS sequence"/>
</dbReference>
<dbReference type="InterPro" id="IPR023343">
    <property type="entry name" value="Penicillin_amidase_dom1"/>
</dbReference>
<comment type="subcellular location">
    <subcellularLocation>
        <location evidence="1">Periplasm</location>
    </subcellularLocation>
</comment>
<dbReference type="InterPro" id="IPR029055">
    <property type="entry name" value="Ntn_hydrolases_N"/>
</dbReference>
<dbReference type="PANTHER" id="PTHR34218">
    <property type="entry name" value="PEPTIDASE S45 PENICILLIN AMIDASE"/>
    <property type="match status" value="1"/>
</dbReference>
<dbReference type="InterPro" id="IPR043146">
    <property type="entry name" value="Penicillin_amidase_N_B-knob"/>
</dbReference>
<evidence type="ECO:0000256" key="4">
    <source>
        <dbReference type="ARBA" id="ARBA00022801"/>
    </source>
</evidence>
<dbReference type="GO" id="GO:0016811">
    <property type="term" value="F:hydrolase activity, acting on carbon-nitrogen (but not peptide) bonds, in linear amides"/>
    <property type="evidence" value="ECO:0007669"/>
    <property type="project" value="InterPro"/>
</dbReference>
<proteinExistence type="inferred from homology"/>
<dbReference type="Gene3D" id="1.10.439.10">
    <property type="entry name" value="Penicillin Amidohydrolase, domain 1"/>
    <property type="match status" value="1"/>
</dbReference>
<dbReference type="GO" id="GO:0017000">
    <property type="term" value="P:antibiotic biosynthetic process"/>
    <property type="evidence" value="ECO:0007669"/>
    <property type="project" value="InterPro"/>
</dbReference>
<dbReference type="EMBL" id="FRAQ01000004">
    <property type="protein sequence ID" value="SHK82023.1"/>
    <property type="molecule type" value="Genomic_DNA"/>
</dbReference>
<protein>
    <submittedName>
        <fullName evidence="6">Acyl-homoserine-lactone acylase</fullName>
    </submittedName>
</protein>
<dbReference type="GO" id="GO:0042597">
    <property type="term" value="C:periplasmic space"/>
    <property type="evidence" value="ECO:0007669"/>
    <property type="project" value="UniProtKB-SubCell"/>
</dbReference>
<accession>A0A1M6VKI8</accession>
<dbReference type="Gene3D" id="1.10.1400.10">
    <property type="match status" value="1"/>
</dbReference>
<sequence length="904" mass="97288">MSPVTANPVVNNYKGDTMQTWNNRAARMARGITLVLLGSTLLTACFDGSSSSSESSQSELDTNLFPADGQLEATIRRTEGGVPHIKADNLKSAAFGHGYAQGQDNVCMLAEAVVKARSERAKYFGPGPDDINIINDFSFKAQKILSGAETEFPALSDESRALIEGFAAGYNKYVAETDPADLPAECRSQPWVKEISPIDLLAHYRIVGQYASGALFATGALFVAVPPGESPNPLPVISATGGELEGFFKQVALNARSNASEIEDFQDMGLASNAWGVGSDLTENGKGALLANPHFPYTGHRRLYQVQMTVPGYLNAMGAGLLGTAVPLINFNENLGWSHTVTTSRRFTLYELTLKDGDDLVYVKEGEEKPITSETFQIEVFDGSPNPVVLEKTFYYSEYGPMVSANAITDGGLPSWGASGTAYTYRDANASTTRLLDTWLQMSRASTLAEFQDVFRSCGSTLWTNSTYADDQGNAFYIDSSSVPNLSDATLAVIQFKRQASPAYNQLFEGGLTLLDGDTSRDDWVEGECDGLVPYEDKPKLLRTDWVQNSNDSYWSTNPDQFLTGYSPMFGPEESALGPRTRLGISMLQNPMSSGAVSPTAPLPAGQDGKFGALDLINVIYNNRAWYADQFLQELRDRCTTIGATPVNIPGGGSRSVDQACGVLQSWDGLYNVDSVGAHVFRVFIANYRKSFGSDLTIAFDPEDPVETPSTPSSNNAGTADDIMLQALAVGLNALDQVNIAYDADLGAVQYYQPSGGALPGLAGGSLSGGTPTDLGASFPWHGGDGSIDGTFNAIGVVSDLFLEDTRFPRVAPSTIDDTGGLSATSGEGWRMARGTSWHFGLEFTDNGPEAYGLISYSQSTDFESPFFNDQSLRYSEKSFRPILFKAEDVEANLLPQGEMTISN</sequence>
<evidence type="ECO:0000256" key="2">
    <source>
        <dbReference type="ARBA" id="ARBA00006586"/>
    </source>
</evidence>
<keyword evidence="3" id="KW-0732">Signal</keyword>
<keyword evidence="7" id="KW-1185">Reference proteome</keyword>
<name>A0A1M6VKI8_9GAMM</name>
<dbReference type="PANTHER" id="PTHR34218:SF3">
    <property type="entry name" value="ACYL-HOMOSERINE LACTONE ACYLASE PVDQ"/>
    <property type="match status" value="1"/>
</dbReference>
<evidence type="ECO:0000256" key="5">
    <source>
        <dbReference type="ARBA" id="ARBA00023145"/>
    </source>
</evidence>
<dbReference type="InterPro" id="IPR043147">
    <property type="entry name" value="Penicillin_amidase_A-knob"/>
</dbReference>
<organism evidence="6 7">
    <name type="scientific">Marinobacter antarcticus</name>
    <dbReference type="NCBI Taxonomy" id="564117"/>
    <lineage>
        <taxon>Bacteria</taxon>
        <taxon>Pseudomonadati</taxon>
        <taxon>Pseudomonadota</taxon>
        <taxon>Gammaproteobacteria</taxon>
        <taxon>Pseudomonadales</taxon>
        <taxon>Marinobacteraceae</taxon>
        <taxon>Marinobacter</taxon>
    </lineage>
</organism>
<dbReference type="AlphaFoldDB" id="A0A1M6VKI8"/>
<dbReference type="Gene3D" id="3.60.20.10">
    <property type="entry name" value="Glutamine Phosphoribosylpyrophosphate, subunit 1, domain 1"/>
    <property type="match status" value="1"/>
</dbReference>
<dbReference type="STRING" id="564117.SAMN05216369_3255"/>
<reference evidence="7" key="1">
    <citation type="submission" date="2016-11" db="EMBL/GenBank/DDBJ databases">
        <authorList>
            <person name="Varghese N."/>
            <person name="Submissions S."/>
        </authorList>
    </citation>
    <scope>NUCLEOTIDE SEQUENCE [LARGE SCALE GENOMIC DNA]</scope>
    <source>
        <strain evidence="7">CGMCC 1.10835</strain>
    </source>
</reference>
<dbReference type="Pfam" id="PF01804">
    <property type="entry name" value="Penicil_amidase"/>
    <property type="match status" value="1"/>
</dbReference>
<dbReference type="SUPFAM" id="SSF56235">
    <property type="entry name" value="N-terminal nucleophile aminohydrolases (Ntn hydrolases)"/>
    <property type="match status" value="1"/>
</dbReference>
<evidence type="ECO:0000313" key="6">
    <source>
        <dbReference type="EMBL" id="SHK82023.1"/>
    </source>
</evidence>
<gene>
    <name evidence="6" type="ORF">SAMN05216369_3255</name>
</gene>
<dbReference type="InterPro" id="IPR002692">
    <property type="entry name" value="S45"/>
</dbReference>
<evidence type="ECO:0000313" key="7">
    <source>
        <dbReference type="Proteomes" id="UP000184497"/>
    </source>
</evidence>
<evidence type="ECO:0000256" key="3">
    <source>
        <dbReference type="ARBA" id="ARBA00022729"/>
    </source>
</evidence>